<dbReference type="AlphaFoldDB" id="A0AAV7V2X9"/>
<comment type="caution">
    <text evidence="1">The sequence shown here is derived from an EMBL/GenBank/DDBJ whole genome shotgun (WGS) entry which is preliminary data.</text>
</comment>
<keyword evidence="2" id="KW-1185">Reference proteome</keyword>
<proteinExistence type="predicted"/>
<protein>
    <submittedName>
        <fullName evidence="1">Uncharacterized protein</fullName>
    </submittedName>
</protein>
<gene>
    <name evidence="1" type="ORF">NDU88_004209</name>
</gene>
<evidence type="ECO:0000313" key="2">
    <source>
        <dbReference type="Proteomes" id="UP001066276"/>
    </source>
</evidence>
<reference evidence="1" key="1">
    <citation type="journal article" date="2022" name="bioRxiv">
        <title>Sequencing and chromosome-scale assembly of the giantPleurodeles waltlgenome.</title>
        <authorList>
            <person name="Brown T."/>
            <person name="Elewa A."/>
            <person name="Iarovenko S."/>
            <person name="Subramanian E."/>
            <person name="Araus A.J."/>
            <person name="Petzold A."/>
            <person name="Susuki M."/>
            <person name="Suzuki K.-i.T."/>
            <person name="Hayashi T."/>
            <person name="Toyoda A."/>
            <person name="Oliveira C."/>
            <person name="Osipova E."/>
            <person name="Leigh N.D."/>
            <person name="Simon A."/>
            <person name="Yun M.H."/>
        </authorList>
    </citation>
    <scope>NUCLEOTIDE SEQUENCE</scope>
    <source>
        <strain evidence="1">20211129_DDA</strain>
        <tissue evidence="1">Liver</tissue>
    </source>
</reference>
<accession>A0AAV7V2X9</accession>
<name>A0AAV7V2X9_PLEWA</name>
<dbReference type="EMBL" id="JANPWB010000004">
    <property type="protein sequence ID" value="KAJ1194924.1"/>
    <property type="molecule type" value="Genomic_DNA"/>
</dbReference>
<sequence>MWDTSSCCSFSRGGRRVLLTPRALLKDGKTKLWMQLQLKDLCPIITPAFRITWKSSTLSRVTEEKQEKERFANGNYDSTQFDRRENTIPPCTKSASEGLGNNIQHSEGIEVSSSDSHVNQADDLKIMDIELGDTDDRPSAIPFLAKDEKIKNDGKAKQTMVPASPSPFHRREAWIHAQDTNGMA</sequence>
<dbReference type="Proteomes" id="UP001066276">
    <property type="component" value="Chromosome 2_2"/>
</dbReference>
<evidence type="ECO:0000313" key="1">
    <source>
        <dbReference type="EMBL" id="KAJ1194924.1"/>
    </source>
</evidence>
<organism evidence="1 2">
    <name type="scientific">Pleurodeles waltl</name>
    <name type="common">Iberian ribbed newt</name>
    <dbReference type="NCBI Taxonomy" id="8319"/>
    <lineage>
        <taxon>Eukaryota</taxon>
        <taxon>Metazoa</taxon>
        <taxon>Chordata</taxon>
        <taxon>Craniata</taxon>
        <taxon>Vertebrata</taxon>
        <taxon>Euteleostomi</taxon>
        <taxon>Amphibia</taxon>
        <taxon>Batrachia</taxon>
        <taxon>Caudata</taxon>
        <taxon>Salamandroidea</taxon>
        <taxon>Salamandridae</taxon>
        <taxon>Pleurodelinae</taxon>
        <taxon>Pleurodeles</taxon>
    </lineage>
</organism>